<dbReference type="RefSeq" id="WP_085408366.1">
    <property type="nucleotide sequence ID" value="NZ_LNKF01000002.1"/>
</dbReference>
<gene>
    <name evidence="1" type="ORF">AD0028_1001</name>
</gene>
<evidence type="ECO:0000313" key="2">
    <source>
        <dbReference type="Proteomes" id="UP000193664"/>
    </source>
</evidence>
<dbReference type="EMBL" id="LNKF01000002">
    <property type="protein sequence ID" value="OSG95761.1"/>
    <property type="molecule type" value="Genomic_DNA"/>
</dbReference>
<accession>A0A1X2ZNK5</accession>
<evidence type="ECO:0000313" key="1">
    <source>
        <dbReference type="EMBL" id="OSG95761.1"/>
    </source>
</evidence>
<dbReference type="AlphaFoldDB" id="A0A1X2ZNK5"/>
<reference evidence="1 2" key="1">
    <citation type="journal article" date="2016" name="Sci. Rep.">
        <title>Evaluation of genetic diversity among strains of the human gut commensal Bifidobacterium adolescentis.</title>
        <authorList>
            <person name="Duranti S."/>
            <person name="Milani C."/>
            <person name="Lugli G.A."/>
            <person name="Mancabelli L."/>
            <person name="Turroni F."/>
            <person name="Ferrario C."/>
            <person name="Mangifesta M."/>
            <person name="Viappiani A."/>
            <person name="Sanchez B."/>
            <person name="Margolles A."/>
            <person name="van Sinderen D."/>
            <person name="Ventura M."/>
        </authorList>
    </citation>
    <scope>NUCLEOTIDE SEQUENCE [LARGE SCALE GENOMIC DNA]</scope>
    <source>
        <strain evidence="1 2">AD2-8</strain>
    </source>
</reference>
<name>A0A1X2ZNK5_BIFAD</name>
<protein>
    <submittedName>
        <fullName evidence="1">Uncharacterized protein</fullName>
    </submittedName>
</protein>
<sequence>MDVMRPILLGVCPFCGGGVTASIRRRDEGNAGMWYVLYQYADRPECANGCPIDRFNDYRRLLDGWGLGDDFDPAPSFRRMWARDVRGFRERASCPRCGRPPRLRTGADPAMGCPRCGLWADNADRGGPTVIGLVEAWNRFAGKERNDRTC</sequence>
<proteinExistence type="predicted"/>
<comment type="caution">
    <text evidence="1">The sequence shown here is derived from an EMBL/GenBank/DDBJ whole genome shotgun (WGS) entry which is preliminary data.</text>
</comment>
<dbReference type="Proteomes" id="UP000193664">
    <property type="component" value="Unassembled WGS sequence"/>
</dbReference>
<organism evidence="1 2">
    <name type="scientific">Bifidobacterium adolescentis</name>
    <dbReference type="NCBI Taxonomy" id="1680"/>
    <lineage>
        <taxon>Bacteria</taxon>
        <taxon>Bacillati</taxon>
        <taxon>Actinomycetota</taxon>
        <taxon>Actinomycetes</taxon>
        <taxon>Bifidobacteriales</taxon>
        <taxon>Bifidobacteriaceae</taxon>
        <taxon>Bifidobacterium</taxon>
    </lineage>
</organism>